<reference evidence="2 3" key="1">
    <citation type="submission" date="2024-02" db="EMBL/GenBank/DDBJ databases">
        <title>A novel Gemmatimonadota bacterium.</title>
        <authorList>
            <person name="Du Z.-J."/>
            <person name="Ye Y.-Q."/>
        </authorList>
    </citation>
    <scope>NUCLEOTIDE SEQUENCE [LARGE SCALE GENOMIC DNA]</scope>
    <source>
        <strain evidence="2 3">DH-20</strain>
    </source>
</reference>
<dbReference type="EMBL" id="JBBHLI010000002">
    <property type="protein sequence ID" value="MEK9500395.1"/>
    <property type="molecule type" value="Genomic_DNA"/>
</dbReference>
<protein>
    <submittedName>
        <fullName evidence="2">SRPBCC family protein</fullName>
    </submittedName>
</protein>
<sequence length="182" mass="19878">MTLIKFFITAVAALLLLFVGLGLVLDGEWEVERSRVVPIPAEALYAELASIDGWTTWGSLGTVEGERHGPPSGPGATVRWDDPQWGEGEWTLTGIESDRAVEYEVRVEGGALITRGRLDLDSVAEGTRIHWTESGDFGWNPFLAFMALGMDRMQGSEMEKSLDRLQDHLGVPPAPRPEGGSD</sequence>
<comment type="caution">
    <text evidence="2">The sequence shown here is derived from an EMBL/GenBank/DDBJ whole genome shotgun (WGS) entry which is preliminary data.</text>
</comment>
<accession>A0ABU9E8Y3</accession>
<proteinExistence type="predicted"/>
<name>A0ABU9E8Y3_9BACT</name>
<evidence type="ECO:0000313" key="2">
    <source>
        <dbReference type="EMBL" id="MEK9500395.1"/>
    </source>
</evidence>
<dbReference type="Gene3D" id="3.30.530.20">
    <property type="match status" value="1"/>
</dbReference>
<keyword evidence="3" id="KW-1185">Reference proteome</keyword>
<evidence type="ECO:0000313" key="3">
    <source>
        <dbReference type="Proteomes" id="UP001484239"/>
    </source>
</evidence>
<feature type="region of interest" description="Disordered" evidence="1">
    <location>
        <begin position="157"/>
        <end position="182"/>
    </location>
</feature>
<evidence type="ECO:0000256" key="1">
    <source>
        <dbReference type="SAM" id="MobiDB-lite"/>
    </source>
</evidence>
<dbReference type="RefSeq" id="WP_405284794.1">
    <property type="nucleotide sequence ID" value="NZ_CP144380.1"/>
</dbReference>
<dbReference type="Pfam" id="PF10604">
    <property type="entry name" value="Polyketide_cyc2"/>
    <property type="match status" value="1"/>
</dbReference>
<dbReference type="InterPro" id="IPR023393">
    <property type="entry name" value="START-like_dom_sf"/>
</dbReference>
<dbReference type="SUPFAM" id="SSF55961">
    <property type="entry name" value="Bet v1-like"/>
    <property type="match status" value="1"/>
</dbReference>
<feature type="compositionally biased region" description="Basic and acidic residues" evidence="1">
    <location>
        <begin position="157"/>
        <end position="167"/>
    </location>
</feature>
<gene>
    <name evidence="2" type="ORF">WI372_05350</name>
</gene>
<organism evidence="2 3">
    <name type="scientific">Gaopeijia maritima</name>
    <dbReference type="NCBI Taxonomy" id="3119007"/>
    <lineage>
        <taxon>Bacteria</taxon>
        <taxon>Pseudomonadati</taxon>
        <taxon>Gemmatimonadota</taxon>
        <taxon>Longimicrobiia</taxon>
        <taxon>Gaopeijiales</taxon>
        <taxon>Gaopeijiaceae</taxon>
        <taxon>Gaopeijia</taxon>
    </lineage>
</organism>
<dbReference type="InterPro" id="IPR019587">
    <property type="entry name" value="Polyketide_cyclase/dehydratase"/>
</dbReference>
<dbReference type="Proteomes" id="UP001484239">
    <property type="component" value="Unassembled WGS sequence"/>
</dbReference>